<dbReference type="InterPro" id="IPR006677">
    <property type="entry name" value="tRNA_intron_Endonuc_cat-like"/>
</dbReference>
<dbReference type="FunFam" id="3.40.1350.10:FF:000007">
    <property type="entry name" value="tRNA-splicing endonuclease subunit Sen2"/>
    <property type="match status" value="1"/>
</dbReference>
<feature type="region of interest" description="Disordered" evidence="8">
    <location>
        <begin position="1"/>
        <end position="28"/>
    </location>
</feature>
<dbReference type="GO" id="GO:0000214">
    <property type="term" value="C:tRNA-intron endonuclease complex"/>
    <property type="evidence" value="ECO:0007669"/>
    <property type="project" value="InterPro"/>
</dbReference>
<dbReference type="PANTHER" id="PTHR21227:SF0">
    <property type="entry name" value="TRNA-SPLICING ENDONUCLEASE SUBUNIT SEN2"/>
    <property type="match status" value="1"/>
</dbReference>
<sequence length="537" mass="59142">MSTNAGPSRPPARDFNSKGGPRGRYQANMQKYGTPLPILLPCSPLHPAHVPSHPKSRPSILHSLVSSLTGRSREIYPQCVGTYDRATRSVIVERREDMDILFRRGFFGKGSLSRSEPTWRARRIDLLKGGESSAAEKIREKRRLERKQFKIDRAAAMLDAAKAAEAVITTGQAPAHVLATSTGGAKDGEVEDQEADEQGDEEQEGQGGEEQGDEAETESIATTTTTTAPNIDISTLTPQTFLVRPTRPDSNRNRGRNAFKRKPKPKPTTPADPSAAAAAASPQTPITAPQPPTPAPPTAAVDPETGISKAELEEEEEDWFDESLIDEAEHLQLGLEEAWFLSTALGVLRIHDPETDSLLPPSANLSRFITPTAGSAVETGASTQPRLLPDDPFLVSYAVYHYFRSLGWVVKPGIKFCCDWLLYRKGPVFSHAAFSIVVIPVYANAADQAVSPHGKEDWYEERLSWKWMNTIMRVNSLVQKSVILVYITIPSLDSIPTKFKLPDGTLDPSKNNMQTLLERYSVNEVSLQRFGPARRRD</sequence>
<keyword evidence="3" id="KW-0819">tRNA processing</keyword>
<evidence type="ECO:0000256" key="3">
    <source>
        <dbReference type="ARBA" id="ARBA00022694"/>
    </source>
</evidence>
<evidence type="ECO:0000256" key="5">
    <source>
        <dbReference type="ARBA" id="ARBA00032432"/>
    </source>
</evidence>
<evidence type="ECO:0000259" key="9">
    <source>
        <dbReference type="Pfam" id="PF01974"/>
    </source>
</evidence>
<dbReference type="GO" id="GO:0000213">
    <property type="term" value="F:tRNA-intron lyase activity"/>
    <property type="evidence" value="ECO:0007669"/>
    <property type="project" value="UniProtKB-EC"/>
</dbReference>
<feature type="region of interest" description="Disordered" evidence="8">
    <location>
        <begin position="182"/>
        <end position="303"/>
    </location>
</feature>
<name>A0AAD9FX96_PAPLA</name>
<evidence type="ECO:0000313" key="11">
    <source>
        <dbReference type="Proteomes" id="UP001182556"/>
    </source>
</evidence>
<dbReference type="PIRSF" id="PIRSF011789">
    <property type="entry name" value="tRNA_splic_SEN2"/>
    <property type="match status" value="1"/>
</dbReference>
<gene>
    <name evidence="10" type="ORF">DB88DRAFT_479867</name>
</gene>
<dbReference type="GO" id="GO:0000379">
    <property type="term" value="P:tRNA-type intron splice site recognition and cleavage"/>
    <property type="evidence" value="ECO:0007669"/>
    <property type="project" value="TreeGrafter"/>
</dbReference>
<dbReference type="GO" id="GO:0005737">
    <property type="term" value="C:cytoplasm"/>
    <property type="evidence" value="ECO:0007669"/>
    <property type="project" value="TreeGrafter"/>
</dbReference>
<comment type="caution">
    <text evidence="10">The sequence shown here is derived from an EMBL/GenBank/DDBJ whole genome shotgun (WGS) entry which is preliminary data.</text>
</comment>
<dbReference type="Gene3D" id="3.40.1350.10">
    <property type="match status" value="1"/>
</dbReference>
<feature type="compositionally biased region" description="Low complexity" evidence="8">
    <location>
        <begin position="269"/>
        <end position="287"/>
    </location>
</feature>
<comment type="catalytic activity">
    <reaction evidence="6">
        <text>pretRNA = a 3'-half-tRNA molecule with a 5'-OH end + a 5'-half-tRNA molecule with a 2',3'-cyclic phosphate end + an intron with a 2',3'-cyclic phosphate and a 5'-hydroxyl terminus.</text>
        <dbReference type="EC" id="4.6.1.16"/>
    </reaction>
</comment>
<dbReference type="Proteomes" id="UP001182556">
    <property type="component" value="Unassembled WGS sequence"/>
</dbReference>
<dbReference type="InterPro" id="IPR006676">
    <property type="entry name" value="tRNA_splic"/>
</dbReference>
<evidence type="ECO:0000256" key="7">
    <source>
        <dbReference type="PIRSR" id="PIRSR011789-1"/>
    </source>
</evidence>
<feature type="domain" description="tRNA intron endonuclease catalytic" evidence="9">
    <location>
        <begin position="393"/>
        <end position="487"/>
    </location>
</feature>
<feature type="compositionally biased region" description="Low complexity" evidence="8">
    <location>
        <begin position="218"/>
        <end position="228"/>
    </location>
</feature>
<dbReference type="AlphaFoldDB" id="A0AAD9FX96"/>
<dbReference type="InterPro" id="IPR016589">
    <property type="entry name" value="tRNA_splic_SEN2"/>
</dbReference>
<dbReference type="Pfam" id="PF01974">
    <property type="entry name" value="tRNA_int_endo"/>
    <property type="match status" value="1"/>
</dbReference>
<evidence type="ECO:0000256" key="8">
    <source>
        <dbReference type="SAM" id="MobiDB-lite"/>
    </source>
</evidence>
<feature type="active site" evidence="7">
    <location>
        <position position="423"/>
    </location>
</feature>
<accession>A0AAD9FX96</accession>
<keyword evidence="4" id="KW-0456">Lyase</keyword>
<proteinExistence type="inferred from homology"/>
<evidence type="ECO:0000313" key="10">
    <source>
        <dbReference type="EMBL" id="KAK1927945.1"/>
    </source>
</evidence>
<evidence type="ECO:0000256" key="4">
    <source>
        <dbReference type="ARBA" id="ARBA00023239"/>
    </source>
</evidence>
<dbReference type="InterPro" id="IPR011856">
    <property type="entry name" value="tRNA_endonuc-like_dom_sf"/>
</dbReference>
<evidence type="ECO:0000256" key="1">
    <source>
        <dbReference type="ARBA" id="ARBA00008078"/>
    </source>
</evidence>
<dbReference type="GO" id="GO:0003676">
    <property type="term" value="F:nucleic acid binding"/>
    <property type="evidence" value="ECO:0007669"/>
    <property type="project" value="InterPro"/>
</dbReference>
<keyword evidence="10" id="KW-0255">Endonuclease</keyword>
<evidence type="ECO:0000256" key="2">
    <source>
        <dbReference type="ARBA" id="ARBA00012573"/>
    </source>
</evidence>
<keyword evidence="11" id="KW-1185">Reference proteome</keyword>
<dbReference type="SUPFAM" id="SSF53032">
    <property type="entry name" value="tRNA-intron endonuclease catalytic domain-like"/>
    <property type="match status" value="1"/>
</dbReference>
<feature type="active site" evidence="7">
    <location>
        <position position="480"/>
    </location>
</feature>
<dbReference type="PANTHER" id="PTHR21227">
    <property type="entry name" value="TRNA-SPLICING ENDONUCLEASE SUBUNIT SEN2"/>
    <property type="match status" value="1"/>
</dbReference>
<feature type="compositionally biased region" description="Pro residues" evidence="8">
    <location>
        <begin position="288"/>
        <end position="297"/>
    </location>
</feature>
<dbReference type="EMBL" id="JAODAN010000001">
    <property type="protein sequence ID" value="KAK1927945.1"/>
    <property type="molecule type" value="Genomic_DNA"/>
</dbReference>
<feature type="compositionally biased region" description="Acidic residues" evidence="8">
    <location>
        <begin position="189"/>
        <end position="204"/>
    </location>
</feature>
<feature type="active site" evidence="7">
    <location>
        <position position="431"/>
    </location>
</feature>
<dbReference type="CDD" id="cd22363">
    <property type="entry name" value="tRNA-intron_lyase_C"/>
    <property type="match status" value="1"/>
</dbReference>
<keyword evidence="10" id="KW-0378">Hydrolase</keyword>
<dbReference type="InterPro" id="IPR036167">
    <property type="entry name" value="tRNA_intron_Endo_cat-like_sf"/>
</dbReference>
<reference evidence="10" key="1">
    <citation type="submission" date="2023-02" db="EMBL/GenBank/DDBJ databases">
        <title>Identification and recombinant expression of a fungal hydrolase from Papiliotrema laurentii that hydrolyzes apple cutin and clears colloidal polyester polyurethane.</title>
        <authorList>
            <consortium name="DOE Joint Genome Institute"/>
            <person name="Roman V.A."/>
            <person name="Bojanowski C."/>
            <person name="Crable B.R."/>
            <person name="Wagner D.N."/>
            <person name="Hung C.S."/>
            <person name="Nadeau L.J."/>
            <person name="Schratz L."/>
            <person name="Haridas S."/>
            <person name="Pangilinan J."/>
            <person name="Lipzen A."/>
            <person name="Na H."/>
            <person name="Yan M."/>
            <person name="Ng V."/>
            <person name="Grigoriev I.V."/>
            <person name="Spatafora J.W."/>
            <person name="Barlow D."/>
            <person name="Biffinger J."/>
            <person name="Kelley-Loughnane N."/>
            <person name="Varaljay V.A."/>
            <person name="Crookes-Goodson W.J."/>
        </authorList>
    </citation>
    <scope>NUCLEOTIDE SEQUENCE</scope>
    <source>
        <strain evidence="10">5307AH</strain>
    </source>
</reference>
<dbReference type="EC" id="4.6.1.16" evidence="2"/>
<feature type="compositionally biased region" description="Basic residues" evidence="8">
    <location>
        <begin position="253"/>
        <end position="265"/>
    </location>
</feature>
<evidence type="ECO:0000256" key="6">
    <source>
        <dbReference type="ARBA" id="ARBA00034031"/>
    </source>
</evidence>
<organism evidence="10 11">
    <name type="scientific">Papiliotrema laurentii</name>
    <name type="common">Cryptococcus laurentii</name>
    <dbReference type="NCBI Taxonomy" id="5418"/>
    <lineage>
        <taxon>Eukaryota</taxon>
        <taxon>Fungi</taxon>
        <taxon>Dikarya</taxon>
        <taxon>Basidiomycota</taxon>
        <taxon>Agaricomycotina</taxon>
        <taxon>Tremellomycetes</taxon>
        <taxon>Tremellales</taxon>
        <taxon>Rhynchogastremaceae</taxon>
        <taxon>Papiliotrema</taxon>
    </lineage>
</organism>
<protein>
    <recommendedName>
        <fullName evidence="2">tRNA-intron lyase</fullName>
        <ecNumber evidence="2">4.6.1.16</ecNumber>
    </recommendedName>
    <alternativeName>
        <fullName evidence="5">tRNA-intron endonuclease Sen2</fullName>
    </alternativeName>
</protein>
<comment type="similarity">
    <text evidence="1">Belongs to the tRNA-intron endonuclease family.</text>
</comment>
<keyword evidence="10" id="KW-0540">Nuclease</keyword>